<dbReference type="STRING" id="56107.Cylst_3819"/>
<organism evidence="2 3">
    <name type="scientific">Cylindrospermum stagnale PCC 7417</name>
    <dbReference type="NCBI Taxonomy" id="56107"/>
    <lineage>
        <taxon>Bacteria</taxon>
        <taxon>Bacillati</taxon>
        <taxon>Cyanobacteriota</taxon>
        <taxon>Cyanophyceae</taxon>
        <taxon>Nostocales</taxon>
        <taxon>Nostocaceae</taxon>
        <taxon>Cylindrospermum</taxon>
    </lineage>
</organism>
<dbReference type="EMBL" id="CP003642">
    <property type="protein sequence ID" value="AFZ25937.1"/>
    <property type="molecule type" value="Genomic_DNA"/>
</dbReference>
<dbReference type="KEGG" id="csg:Cylst_3819"/>
<dbReference type="Pfam" id="PF00931">
    <property type="entry name" value="NB-ARC"/>
    <property type="match status" value="1"/>
</dbReference>
<protein>
    <submittedName>
        <fullName evidence="2">NB-ARC domain-containing protein</fullName>
    </submittedName>
</protein>
<dbReference type="eggNOG" id="COG3903">
    <property type="taxonomic scope" value="Bacteria"/>
</dbReference>
<accession>K9X2I9</accession>
<feature type="domain" description="NB-ARC" evidence="1">
    <location>
        <begin position="160"/>
        <end position="260"/>
    </location>
</feature>
<dbReference type="InterPro" id="IPR002182">
    <property type="entry name" value="NB-ARC"/>
</dbReference>
<dbReference type="AlphaFoldDB" id="K9X2I9"/>
<keyword evidence="3" id="KW-1185">Reference proteome</keyword>
<dbReference type="OrthoDB" id="441260at2"/>
<gene>
    <name evidence="2" type="ORF">Cylst_3819</name>
</gene>
<proteinExistence type="predicted"/>
<evidence type="ECO:0000313" key="3">
    <source>
        <dbReference type="Proteomes" id="UP000010475"/>
    </source>
</evidence>
<dbReference type="Proteomes" id="UP000010475">
    <property type="component" value="Chromosome"/>
</dbReference>
<dbReference type="SUPFAM" id="SSF52540">
    <property type="entry name" value="P-loop containing nucleoside triphosphate hydrolases"/>
    <property type="match status" value="1"/>
</dbReference>
<evidence type="ECO:0000313" key="2">
    <source>
        <dbReference type="EMBL" id="AFZ25937.1"/>
    </source>
</evidence>
<dbReference type="eggNOG" id="COG2771">
    <property type="taxonomic scope" value="Bacteria"/>
</dbReference>
<dbReference type="PANTHER" id="PTHR47691:SF3">
    <property type="entry name" value="HTH-TYPE TRANSCRIPTIONAL REGULATOR RV0890C-RELATED"/>
    <property type="match status" value="1"/>
</dbReference>
<sequence>MLAADSTQLEAEFIEAKNNWELEKLYIDLASVKGKALTPVEKKFLRGLLCGCSPAEIASIVYKSRSSSTVRVYLSNGIYKYIEEMLSNQVGYSVKVKSWSRVTHLLEKAGYKKNWFQVQPTTTPGKSTSGPETDLLTVKSALVQDWGEAIDVRGFHGRTTELATVAEWIVQDRCRLVVVLGMGGIGKTAFSIKLAEEIQAKFEYVIWRSLSFAPPLEVILDQLREVLSPKPQTSSTDTEYGKISQLIDCLRFSRCLLVLDSFDSILCSDYSEQCQSQSPIPVSTSIYTLGQIRYRQGYEGYGELIRRVGDCQHQSCLLLTSREKPPETSAIEGEKLPVRSFKLTGLTKKESVCILKAKGFADLKQEECRILTDWYAGNPLFIKIVTTTIQELFAGSILAFYHQNTLVFGEIRGILDQQFNRLSVLEKRLMYWMALNQNFVCLQDLPSDIIPGLSPRLSQRLMLEAMELLQRRSLIETKASSFYPTPVLTEYVIERLMEENYKLTEEKENSLLASYTILSAQLKNHIRENCLNAEI</sequence>
<dbReference type="Gene3D" id="3.40.50.300">
    <property type="entry name" value="P-loop containing nucleotide triphosphate hydrolases"/>
    <property type="match status" value="1"/>
</dbReference>
<dbReference type="PATRIC" id="fig|56107.3.peg.4199"/>
<dbReference type="RefSeq" id="WP_015209182.1">
    <property type="nucleotide sequence ID" value="NC_019757.1"/>
</dbReference>
<reference evidence="2 3" key="1">
    <citation type="submission" date="2012-06" db="EMBL/GenBank/DDBJ databases">
        <title>Finished chromosome of genome of Cylindrospermum stagnale PCC 7417.</title>
        <authorList>
            <consortium name="US DOE Joint Genome Institute"/>
            <person name="Gugger M."/>
            <person name="Coursin T."/>
            <person name="Rippka R."/>
            <person name="Tandeau De Marsac N."/>
            <person name="Huntemann M."/>
            <person name="Wei C.-L."/>
            <person name="Han J."/>
            <person name="Detter J.C."/>
            <person name="Han C."/>
            <person name="Tapia R."/>
            <person name="Chen A."/>
            <person name="Kyrpides N."/>
            <person name="Mavromatis K."/>
            <person name="Markowitz V."/>
            <person name="Szeto E."/>
            <person name="Ivanova N."/>
            <person name="Pagani I."/>
            <person name="Pati A."/>
            <person name="Goodwin L."/>
            <person name="Nordberg H.P."/>
            <person name="Cantor M.N."/>
            <person name="Hua S.X."/>
            <person name="Woyke T."/>
            <person name="Kerfeld C.A."/>
        </authorList>
    </citation>
    <scope>NUCLEOTIDE SEQUENCE [LARGE SCALE GENOMIC DNA]</scope>
    <source>
        <strain evidence="2 3">PCC 7417</strain>
    </source>
</reference>
<evidence type="ECO:0000259" key="1">
    <source>
        <dbReference type="Pfam" id="PF00931"/>
    </source>
</evidence>
<dbReference type="GO" id="GO:0043531">
    <property type="term" value="F:ADP binding"/>
    <property type="evidence" value="ECO:0007669"/>
    <property type="project" value="InterPro"/>
</dbReference>
<dbReference type="HOGENOM" id="CLU_025923_2_1_3"/>
<dbReference type="InterPro" id="IPR027417">
    <property type="entry name" value="P-loop_NTPase"/>
</dbReference>
<dbReference type="PANTHER" id="PTHR47691">
    <property type="entry name" value="REGULATOR-RELATED"/>
    <property type="match status" value="1"/>
</dbReference>
<dbReference type="PRINTS" id="PR00364">
    <property type="entry name" value="DISEASERSIST"/>
</dbReference>
<name>K9X2I9_9NOST</name>